<dbReference type="Pfam" id="PF03221">
    <property type="entry name" value="HTH_Tnp_Tc5"/>
    <property type="match status" value="1"/>
</dbReference>
<gene>
    <name evidence="5" type="ORF">B7P43_G04543</name>
</gene>
<keyword evidence="3" id="KW-0539">Nucleus</keyword>
<keyword evidence="2" id="KW-0238">DNA-binding</keyword>
<dbReference type="EMBL" id="NEVH01013243">
    <property type="protein sequence ID" value="PNF29464.1"/>
    <property type="molecule type" value="Genomic_DNA"/>
</dbReference>
<proteinExistence type="predicted"/>
<dbReference type="PANTHER" id="PTHR19303">
    <property type="entry name" value="TRANSPOSON"/>
    <property type="match status" value="1"/>
</dbReference>
<dbReference type="FunCoup" id="A0A2J7QLJ7">
    <property type="interactions" value="132"/>
</dbReference>
<feature type="domain" description="HTH CENPB-type" evidence="4">
    <location>
        <begin position="70"/>
        <end position="151"/>
    </location>
</feature>
<accession>A0A2J7QLJ7</accession>
<dbReference type="SMART" id="SM00674">
    <property type="entry name" value="CENPB"/>
    <property type="match status" value="1"/>
</dbReference>
<dbReference type="AlphaFoldDB" id="A0A2J7QLJ7"/>
<comment type="subcellular location">
    <subcellularLocation>
        <location evidence="1">Nucleus</location>
    </subcellularLocation>
</comment>
<dbReference type="GO" id="GO:0005634">
    <property type="term" value="C:nucleus"/>
    <property type="evidence" value="ECO:0007669"/>
    <property type="project" value="UniProtKB-SubCell"/>
</dbReference>
<evidence type="ECO:0000256" key="1">
    <source>
        <dbReference type="ARBA" id="ARBA00004123"/>
    </source>
</evidence>
<organism evidence="5 6">
    <name type="scientific">Cryptotermes secundus</name>
    <dbReference type="NCBI Taxonomy" id="105785"/>
    <lineage>
        <taxon>Eukaryota</taxon>
        <taxon>Metazoa</taxon>
        <taxon>Ecdysozoa</taxon>
        <taxon>Arthropoda</taxon>
        <taxon>Hexapoda</taxon>
        <taxon>Insecta</taxon>
        <taxon>Pterygota</taxon>
        <taxon>Neoptera</taxon>
        <taxon>Polyneoptera</taxon>
        <taxon>Dictyoptera</taxon>
        <taxon>Blattodea</taxon>
        <taxon>Blattoidea</taxon>
        <taxon>Termitoidae</taxon>
        <taxon>Kalotermitidae</taxon>
        <taxon>Cryptotermitinae</taxon>
        <taxon>Cryptotermes</taxon>
    </lineage>
</organism>
<sequence length="256" mass="29158">MSPKKKPQQDSHKRIKITLELKRKIIEKRERGVSVADLARTYNRSTSTICTILKNKDKIKEIDASKGVTRISAQRLRVLDDVERLLLIWINEKQLQGDTINENIICEKAKVMFADLVKKTPGSSMAKEGAFKGSRGWFEKFKRRTGIHRVVGYSEAASSDTKAAENFIGDFKSLSEEGEEEVTAKQQSSGAIREMLNAWETVASYIEKHHPNKAVAMRATNLFNDNVVSHFHQILKHRQKQMSLDSFLVKEELDIS</sequence>
<dbReference type="InterPro" id="IPR009057">
    <property type="entry name" value="Homeodomain-like_sf"/>
</dbReference>
<keyword evidence="6" id="KW-1185">Reference proteome</keyword>
<evidence type="ECO:0000256" key="2">
    <source>
        <dbReference type="ARBA" id="ARBA00023125"/>
    </source>
</evidence>
<dbReference type="InParanoid" id="A0A2J7QLJ7"/>
<dbReference type="PROSITE" id="PS51253">
    <property type="entry name" value="HTH_CENPB"/>
    <property type="match status" value="1"/>
</dbReference>
<dbReference type="InterPro" id="IPR050863">
    <property type="entry name" value="CenT-Element_Derived"/>
</dbReference>
<dbReference type="InterPro" id="IPR006600">
    <property type="entry name" value="HTH_CenpB_DNA-bd_dom"/>
</dbReference>
<dbReference type="InterPro" id="IPR007889">
    <property type="entry name" value="HTH_Psq"/>
</dbReference>
<evidence type="ECO:0000256" key="3">
    <source>
        <dbReference type="ARBA" id="ARBA00023242"/>
    </source>
</evidence>
<dbReference type="PANTHER" id="PTHR19303:SF27">
    <property type="entry name" value="HTH CENPB-TYPE DOMAIN-CONTAINING PROTEIN"/>
    <property type="match status" value="1"/>
</dbReference>
<dbReference type="GO" id="GO:0003677">
    <property type="term" value="F:DNA binding"/>
    <property type="evidence" value="ECO:0007669"/>
    <property type="project" value="UniProtKB-KW"/>
</dbReference>
<evidence type="ECO:0000313" key="5">
    <source>
        <dbReference type="EMBL" id="PNF29464.1"/>
    </source>
</evidence>
<dbReference type="Pfam" id="PF04218">
    <property type="entry name" value="CENP-B_N"/>
    <property type="match status" value="1"/>
</dbReference>
<evidence type="ECO:0000259" key="4">
    <source>
        <dbReference type="PROSITE" id="PS51253"/>
    </source>
</evidence>
<comment type="caution">
    <text evidence="5">The sequence shown here is derived from an EMBL/GenBank/DDBJ whole genome shotgun (WGS) entry which is preliminary data.</text>
</comment>
<protein>
    <recommendedName>
        <fullName evidence="4">HTH CENPB-type domain-containing protein</fullName>
    </recommendedName>
</protein>
<evidence type="ECO:0000313" key="6">
    <source>
        <dbReference type="Proteomes" id="UP000235965"/>
    </source>
</evidence>
<dbReference type="STRING" id="105785.A0A2J7QLJ7"/>
<dbReference type="OrthoDB" id="125347at2759"/>
<dbReference type="Proteomes" id="UP000235965">
    <property type="component" value="Unassembled WGS sequence"/>
</dbReference>
<dbReference type="Gene3D" id="1.10.10.60">
    <property type="entry name" value="Homeodomain-like"/>
    <property type="match status" value="2"/>
</dbReference>
<dbReference type="SUPFAM" id="SSF46689">
    <property type="entry name" value="Homeodomain-like"/>
    <property type="match status" value="2"/>
</dbReference>
<name>A0A2J7QLJ7_9NEOP</name>
<reference evidence="5 6" key="1">
    <citation type="submission" date="2017-12" db="EMBL/GenBank/DDBJ databases">
        <title>Hemimetabolous genomes reveal molecular basis of termite eusociality.</title>
        <authorList>
            <person name="Harrison M.C."/>
            <person name="Jongepier E."/>
            <person name="Robertson H.M."/>
            <person name="Arning N."/>
            <person name="Bitard-Feildel T."/>
            <person name="Chao H."/>
            <person name="Childers C.P."/>
            <person name="Dinh H."/>
            <person name="Doddapaneni H."/>
            <person name="Dugan S."/>
            <person name="Gowin J."/>
            <person name="Greiner C."/>
            <person name="Han Y."/>
            <person name="Hu H."/>
            <person name="Hughes D.S.T."/>
            <person name="Huylmans A.-K."/>
            <person name="Kemena C."/>
            <person name="Kremer L.P.M."/>
            <person name="Lee S.L."/>
            <person name="Lopez-Ezquerra A."/>
            <person name="Mallet L."/>
            <person name="Monroy-Kuhn J.M."/>
            <person name="Moser A."/>
            <person name="Murali S.C."/>
            <person name="Muzny D.M."/>
            <person name="Otani S."/>
            <person name="Piulachs M.-D."/>
            <person name="Poelchau M."/>
            <person name="Qu J."/>
            <person name="Schaub F."/>
            <person name="Wada-Katsumata A."/>
            <person name="Worley K.C."/>
            <person name="Xie Q."/>
            <person name="Ylla G."/>
            <person name="Poulsen M."/>
            <person name="Gibbs R.A."/>
            <person name="Schal C."/>
            <person name="Richards S."/>
            <person name="Belles X."/>
            <person name="Korb J."/>
            <person name="Bornberg-Bauer E."/>
        </authorList>
    </citation>
    <scope>NUCLEOTIDE SEQUENCE [LARGE SCALE GENOMIC DNA]</scope>
    <source>
        <tissue evidence="5">Whole body</tissue>
    </source>
</reference>